<protein>
    <submittedName>
        <fullName evidence="2">Ubiquitin-like protein</fullName>
    </submittedName>
</protein>
<dbReference type="OrthoDB" id="442921at2759"/>
<dbReference type="PANTHER" id="PTHR10562">
    <property type="entry name" value="SMALL UBIQUITIN-RELATED MODIFIER"/>
    <property type="match status" value="1"/>
</dbReference>
<feature type="domain" description="Ubiquitin-like" evidence="1">
    <location>
        <begin position="14"/>
        <end position="91"/>
    </location>
</feature>
<dbReference type="InterPro" id="IPR029071">
    <property type="entry name" value="Ubiquitin-like_domsf"/>
</dbReference>
<dbReference type="EMBL" id="MCGO01000008">
    <property type="protein sequence ID" value="ORY49981.1"/>
    <property type="molecule type" value="Genomic_DNA"/>
</dbReference>
<evidence type="ECO:0000259" key="1">
    <source>
        <dbReference type="PROSITE" id="PS50053"/>
    </source>
</evidence>
<accession>A0A1Y2CSK0</accession>
<dbReference type="SUPFAM" id="SSF54236">
    <property type="entry name" value="Ubiquitin-like"/>
    <property type="match status" value="1"/>
</dbReference>
<dbReference type="InterPro" id="IPR022617">
    <property type="entry name" value="Rad60/SUMO-like_dom"/>
</dbReference>
<dbReference type="InterPro" id="IPR000626">
    <property type="entry name" value="Ubiquitin-like_dom"/>
</dbReference>
<dbReference type="PROSITE" id="PS50053">
    <property type="entry name" value="UBIQUITIN_2"/>
    <property type="match status" value="1"/>
</dbReference>
<sequence>MSDQPKEEPAEGVQHINLKVLGSDGNEIAFKIKRTTPLSKLMDAYSNKTGVDPRSVRFLLDGTRLNGTDTPDSLDMEEGDVIQTTINQVGGSC</sequence>
<dbReference type="Pfam" id="PF11976">
    <property type="entry name" value="Rad60-SLD"/>
    <property type="match status" value="1"/>
</dbReference>
<dbReference type="STRING" id="329046.A0A1Y2CSK0"/>
<dbReference type="AlphaFoldDB" id="A0A1Y2CSK0"/>
<dbReference type="Gene3D" id="3.10.20.90">
    <property type="entry name" value="Phosphatidylinositol 3-kinase Catalytic Subunit, Chain A, domain 1"/>
    <property type="match status" value="1"/>
</dbReference>
<dbReference type="Proteomes" id="UP000193642">
    <property type="component" value="Unassembled WGS sequence"/>
</dbReference>
<gene>
    <name evidence="2" type="ORF">BCR33DRAFT_557959</name>
</gene>
<evidence type="ECO:0000313" key="3">
    <source>
        <dbReference type="Proteomes" id="UP000193642"/>
    </source>
</evidence>
<comment type="caution">
    <text evidence="2">The sequence shown here is derived from an EMBL/GenBank/DDBJ whole genome shotgun (WGS) entry which is preliminary data.</text>
</comment>
<proteinExistence type="predicted"/>
<name>A0A1Y2CSK0_9FUNG</name>
<keyword evidence="3" id="KW-1185">Reference proteome</keyword>
<dbReference type="FunFam" id="3.10.20.90:FF:000202">
    <property type="entry name" value="Small ubiquitin-related modifier I"/>
    <property type="match status" value="1"/>
</dbReference>
<dbReference type="SMART" id="SM00213">
    <property type="entry name" value="UBQ"/>
    <property type="match status" value="1"/>
</dbReference>
<evidence type="ECO:0000313" key="2">
    <source>
        <dbReference type="EMBL" id="ORY49981.1"/>
    </source>
</evidence>
<organism evidence="2 3">
    <name type="scientific">Rhizoclosmatium globosum</name>
    <dbReference type="NCBI Taxonomy" id="329046"/>
    <lineage>
        <taxon>Eukaryota</taxon>
        <taxon>Fungi</taxon>
        <taxon>Fungi incertae sedis</taxon>
        <taxon>Chytridiomycota</taxon>
        <taxon>Chytridiomycota incertae sedis</taxon>
        <taxon>Chytridiomycetes</taxon>
        <taxon>Chytridiales</taxon>
        <taxon>Chytriomycetaceae</taxon>
        <taxon>Rhizoclosmatium</taxon>
    </lineage>
</organism>
<reference evidence="2 3" key="1">
    <citation type="submission" date="2016-07" db="EMBL/GenBank/DDBJ databases">
        <title>Pervasive Adenine N6-methylation of Active Genes in Fungi.</title>
        <authorList>
            <consortium name="DOE Joint Genome Institute"/>
            <person name="Mondo S.J."/>
            <person name="Dannebaum R.O."/>
            <person name="Kuo R.C."/>
            <person name="Labutti K."/>
            <person name="Haridas S."/>
            <person name="Kuo A."/>
            <person name="Salamov A."/>
            <person name="Ahrendt S.R."/>
            <person name="Lipzen A."/>
            <person name="Sullivan W."/>
            <person name="Andreopoulos W.B."/>
            <person name="Clum A."/>
            <person name="Lindquist E."/>
            <person name="Daum C."/>
            <person name="Ramamoorthy G.K."/>
            <person name="Gryganskyi A."/>
            <person name="Culley D."/>
            <person name="Magnuson J.K."/>
            <person name="James T.Y."/>
            <person name="O'Malley M.A."/>
            <person name="Stajich J.E."/>
            <person name="Spatafora J.W."/>
            <person name="Visel A."/>
            <person name="Grigoriev I.V."/>
        </authorList>
    </citation>
    <scope>NUCLEOTIDE SEQUENCE [LARGE SCALE GENOMIC DNA]</scope>
    <source>
        <strain evidence="2 3">JEL800</strain>
    </source>
</reference>
<dbReference type="CDD" id="cd16116">
    <property type="entry name" value="Ubl_Smt3_like"/>
    <property type="match status" value="1"/>
</dbReference>